<reference evidence="5 6" key="1">
    <citation type="submission" date="2015-08" db="EMBL/GenBank/DDBJ databases">
        <title>Complete genome sequence of Sulfurifustis variabilis.</title>
        <authorList>
            <person name="Miura A."/>
            <person name="Kojima H."/>
            <person name="Fukui M."/>
        </authorList>
    </citation>
    <scope>NUCLEOTIDE SEQUENCE [LARGE SCALE GENOMIC DNA]</scope>
    <source>
        <strain evidence="6">skN76</strain>
    </source>
</reference>
<feature type="region of interest" description="Disordered" evidence="3">
    <location>
        <begin position="1"/>
        <end position="20"/>
    </location>
</feature>
<dbReference type="EMBL" id="AP014936">
    <property type="protein sequence ID" value="BAU48951.1"/>
    <property type="molecule type" value="Genomic_DNA"/>
</dbReference>
<dbReference type="OrthoDB" id="9785951at2"/>
<dbReference type="KEGG" id="sva:SVA_2402"/>
<dbReference type="NCBIfam" id="TIGR00040">
    <property type="entry name" value="yfcE"/>
    <property type="match status" value="1"/>
</dbReference>
<evidence type="ECO:0000259" key="4">
    <source>
        <dbReference type="Pfam" id="PF12850"/>
    </source>
</evidence>
<proteinExistence type="inferred from homology"/>
<dbReference type="GO" id="GO:0046872">
    <property type="term" value="F:metal ion binding"/>
    <property type="evidence" value="ECO:0007669"/>
    <property type="project" value="UniProtKB-KW"/>
</dbReference>
<organism evidence="5 6">
    <name type="scientific">Sulfurifustis variabilis</name>
    <dbReference type="NCBI Taxonomy" id="1675686"/>
    <lineage>
        <taxon>Bacteria</taxon>
        <taxon>Pseudomonadati</taxon>
        <taxon>Pseudomonadota</taxon>
        <taxon>Gammaproteobacteria</taxon>
        <taxon>Acidiferrobacterales</taxon>
        <taxon>Acidiferrobacteraceae</taxon>
        <taxon>Sulfurifustis</taxon>
    </lineage>
</organism>
<dbReference type="InterPro" id="IPR000979">
    <property type="entry name" value="Phosphodiesterase_MJ0936/Vps29"/>
</dbReference>
<evidence type="ECO:0000256" key="1">
    <source>
        <dbReference type="ARBA" id="ARBA00008950"/>
    </source>
</evidence>
<evidence type="ECO:0000313" key="6">
    <source>
        <dbReference type="Proteomes" id="UP000218899"/>
    </source>
</evidence>
<feature type="domain" description="Calcineurin-like phosphoesterase" evidence="4">
    <location>
        <begin position="22"/>
        <end position="174"/>
    </location>
</feature>
<comment type="similarity">
    <text evidence="1 2">Belongs to the metallophosphoesterase superfamily. YfcE family.</text>
</comment>
<dbReference type="Proteomes" id="UP000218899">
    <property type="component" value="Chromosome"/>
</dbReference>
<protein>
    <recommendedName>
        <fullName evidence="2">Phosphoesterase</fullName>
        <ecNumber evidence="2">3.1.4.-</ecNumber>
    </recommendedName>
</protein>
<sequence>MQRTGGAGARPSTQSQEAGPQVALLADTHGYLDPRIADVVRECDLAVHAGDIGGAPVIRAMRPRAGRVVAVRGNNDSPRSWGADGRAALSALPEEAHLDLPGGRIVVVHGDRVTPAARRHERLRRLYGDARAVVYGHSHRLVCDCETLPWVLNPGAAGRARTFGGPSCLVLDARRDSWRVRVLRFPP</sequence>
<dbReference type="AlphaFoldDB" id="A0A1B4VC97"/>
<dbReference type="Pfam" id="PF12850">
    <property type="entry name" value="Metallophos_2"/>
    <property type="match status" value="1"/>
</dbReference>
<dbReference type="GO" id="GO:0016787">
    <property type="term" value="F:hydrolase activity"/>
    <property type="evidence" value="ECO:0007669"/>
    <property type="project" value="UniProtKB-UniRule"/>
</dbReference>
<evidence type="ECO:0000256" key="3">
    <source>
        <dbReference type="SAM" id="MobiDB-lite"/>
    </source>
</evidence>
<dbReference type="Gene3D" id="3.60.21.10">
    <property type="match status" value="1"/>
</dbReference>
<dbReference type="InterPro" id="IPR024654">
    <property type="entry name" value="Calcineurin-like_PHP_lpxH"/>
</dbReference>
<dbReference type="RefSeq" id="WP_096461414.1">
    <property type="nucleotide sequence ID" value="NZ_AP014936.1"/>
</dbReference>
<keyword evidence="2" id="KW-0479">Metal-binding</keyword>
<accession>A0A1B4VC97</accession>
<comment type="cofactor">
    <cofactor evidence="2">
        <name>a divalent metal cation</name>
        <dbReference type="ChEBI" id="CHEBI:60240"/>
    </cofactor>
</comment>
<keyword evidence="6" id="KW-1185">Reference proteome</keyword>
<evidence type="ECO:0000256" key="2">
    <source>
        <dbReference type="RuleBase" id="RU362039"/>
    </source>
</evidence>
<dbReference type="InterPro" id="IPR029052">
    <property type="entry name" value="Metallo-depent_PP-like"/>
</dbReference>
<evidence type="ECO:0000313" key="5">
    <source>
        <dbReference type="EMBL" id="BAU48951.1"/>
    </source>
</evidence>
<dbReference type="SUPFAM" id="SSF56300">
    <property type="entry name" value="Metallo-dependent phosphatases"/>
    <property type="match status" value="1"/>
</dbReference>
<name>A0A1B4VC97_9GAMM</name>
<dbReference type="EC" id="3.1.4.-" evidence="2"/>
<gene>
    <name evidence="5" type="ORF">SVA_2402</name>
</gene>